<organism evidence="2 3">
    <name type="scientific">Alteromonas mediterranea</name>
    <dbReference type="NCBI Taxonomy" id="314275"/>
    <lineage>
        <taxon>Bacteria</taxon>
        <taxon>Pseudomonadati</taxon>
        <taxon>Pseudomonadota</taxon>
        <taxon>Gammaproteobacteria</taxon>
        <taxon>Alteromonadales</taxon>
        <taxon>Alteromonadaceae</taxon>
        <taxon>Alteromonas/Salinimonas group</taxon>
        <taxon>Alteromonas</taxon>
    </lineage>
</organism>
<accession>A0AAC9NTV0</accession>
<dbReference type="AlphaFoldDB" id="A0AAC9NTV0"/>
<evidence type="ECO:0000313" key="2">
    <source>
        <dbReference type="EMBL" id="APD92269.1"/>
    </source>
</evidence>
<name>A0AAC9NTV0_9ALTE</name>
<proteinExistence type="predicted"/>
<protein>
    <submittedName>
        <fullName evidence="2">Uncharacterized protein</fullName>
    </submittedName>
</protein>
<gene>
    <name evidence="2" type="ORF">BM524_20385</name>
</gene>
<reference evidence="2 3" key="1">
    <citation type="submission" date="2016-11" db="EMBL/GenBank/DDBJ databases">
        <title>Networking in microbes: conjugative elements and plasmids in the genus Alteromonas.</title>
        <authorList>
            <person name="Lopez-Perez M."/>
            <person name="Ramon-Marco N."/>
            <person name="Rodriguez-Valera F."/>
        </authorList>
    </citation>
    <scope>NUCLEOTIDE SEQUENCE [LARGE SCALE GENOMIC DNA]</scope>
    <source>
        <strain evidence="2 3">CP48</strain>
        <plasmid evidence="3">pamcp48-600</plasmid>
    </source>
</reference>
<feature type="compositionally biased region" description="Basic and acidic residues" evidence="1">
    <location>
        <begin position="42"/>
        <end position="56"/>
    </location>
</feature>
<evidence type="ECO:0000313" key="3">
    <source>
        <dbReference type="Proteomes" id="UP000182101"/>
    </source>
</evidence>
<keyword evidence="2" id="KW-0614">Plasmid</keyword>
<dbReference type="EMBL" id="CP018025">
    <property type="protein sequence ID" value="APD92269.1"/>
    <property type="molecule type" value="Genomic_DNA"/>
</dbReference>
<sequence>MGLFSRLKNAIFPKKGTSEGTRPAKQVPLPILNDTAKASTDIQKEEKGTSERSTFDHEKECREIVKTWRQTGISLQALTPKDALYSGQESTERGAISLDHKAKSLNAGVWLSRHLMYASSYTDFSSTIESHQIQSKGLFETSPHRNIEVILFAKGAPHPSGQPRYIDSVASDLYIAQQWPRLLAILCETNPEFRNVSGHLRECDKFTSEIWLHEPDELNVTRYLDVSHEKHTDRVSRYGSGNLNSELLAKAGLFPQNEVPAYTPPTTQDDAPSLPCEGTSPKP</sequence>
<geneLocation type="plasmid" evidence="3">
    <name>pamcp48-600</name>
</geneLocation>
<dbReference type="Proteomes" id="UP000182101">
    <property type="component" value="Plasmid pAMCP48-600"/>
</dbReference>
<evidence type="ECO:0000256" key="1">
    <source>
        <dbReference type="SAM" id="MobiDB-lite"/>
    </source>
</evidence>
<dbReference type="RefSeq" id="WP_071960882.1">
    <property type="nucleotide sequence ID" value="NZ_CP018025.1"/>
</dbReference>
<feature type="region of interest" description="Disordered" evidence="1">
    <location>
        <begin position="33"/>
        <end position="56"/>
    </location>
</feature>
<feature type="region of interest" description="Disordered" evidence="1">
    <location>
        <begin position="258"/>
        <end position="283"/>
    </location>
</feature>